<evidence type="ECO:0000313" key="2">
    <source>
        <dbReference type="EMBL" id="KAF1956171.1"/>
    </source>
</evidence>
<dbReference type="AlphaFoldDB" id="A0A6A5TU37"/>
<evidence type="ECO:0000256" key="1">
    <source>
        <dbReference type="SAM" id="MobiDB-lite"/>
    </source>
</evidence>
<evidence type="ECO:0000313" key="3">
    <source>
        <dbReference type="Proteomes" id="UP000800035"/>
    </source>
</evidence>
<keyword evidence="3" id="KW-1185">Reference proteome</keyword>
<feature type="region of interest" description="Disordered" evidence="1">
    <location>
        <begin position="1"/>
        <end position="21"/>
    </location>
</feature>
<gene>
    <name evidence="2" type="ORF">CC80DRAFT_562786</name>
</gene>
<name>A0A6A5TU37_9PLEO</name>
<sequence length="252" mass="28645">MPTTISTPDTPTETSTIGTPSEALPLPFQSVSMNTMTTIPKESHEQPLTEAFSKGWLSLPVELKLHVFGFINANKPECERTRRITWRGQQHITERIIFFAKCSPEFKALAHETLYKQEVFELKHCSDEFDDDELQLPPRSSRHFIHHLEVFLDMGKHLGSSITLIQGLQDNTLGFTNLKHLSVQFHFSVPGSVLDCGLAILDEKIRFHARSGNATVCRAGYFLRGSFDMQRCKDDIKEAEQLTQENFTFGMD</sequence>
<reference evidence="2" key="1">
    <citation type="journal article" date="2020" name="Stud. Mycol.">
        <title>101 Dothideomycetes genomes: a test case for predicting lifestyles and emergence of pathogens.</title>
        <authorList>
            <person name="Haridas S."/>
            <person name="Albert R."/>
            <person name="Binder M."/>
            <person name="Bloem J."/>
            <person name="Labutti K."/>
            <person name="Salamov A."/>
            <person name="Andreopoulos B."/>
            <person name="Baker S."/>
            <person name="Barry K."/>
            <person name="Bills G."/>
            <person name="Bluhm B."/>
            <person name="Cannon C."/>
            <person name="Castanera R."/>
            <person name="Culley D."/>
            <person name="Daum C."/>
            <person name="Ezra D."/>
            <person name="Gonzalez J."/>
            <person name="Henrissat B."/>
            <person name="Kuo A."/>
            <person name="Liang C."/>
            <person name="Lipzen A."/>
            <person name="Lutzoni F."/>
            <person name="Magnuson J."/>
            <person name="Mondo S."/>
            <person name="Nolan M."/>
            <person name="Ohm R."/>
            <person name="Pangilinan J."/>
            <person name="Park H.-J."/>
            <person name="Ramirez L."/>
            <person name="Alfaro M."/>
            <person name="Sun H."/>
            <person name="Tritt A."/>
            <person name="Yoshinaga Y."/>
            <person name="Zwiers L.-H."/>
            <person name="Turgeon B."/>
            <person name="Goodwin S."/>
            <person name="Spatafora J."/>
            <person name="Crous P."/>
            <person name="Grigoriev I."/>
        </authorList>
    </citation>
    <scope>NUCLEOTIDE SEQUENCE</scope>
    <source>
        <strain evidence="2">CBS 675.92</strain>
    </source>
</reference>
<dbReference type="Proteomes" id="UP000800035">
    <property type="component" value="Unassembled WGS sequence"/>
</dbReference>
<organism evidence="2 3">
    <name type="scientific">Byssothecium circinans</name>
    <dbReference type="NCBI Taxonomy" id="147558"/>
    <lineage>
        <taxon>Eukaryota</taxon>
        <taxon>Fungi</taxon>
        <taxon>Dikarya</taxon>
        <taxon>Ascomycota</taxon>
        <taxon>Pezizomycotina</taxon>
        <taxon>Dothideomycetes</taxon>
        <taxon>Pleosporomycetidae</taxon>
        <taxon>Pleosporales</taxon>
        <taxon>Massarineae</taxon>
        <taxon>Massarinaceae</taxon>
        <taxon>Byssothecium</taxon>
    </lineage>
</organism>
<accession>A0A6A5TU37</accession>
<protein>
    <submittedName>
        <fullName evidence="2">Uncharacterized protein</fullName>
    </submittedName>
</protein>
<dbReference type="EMBL" id="ML976992">
    <property type="protein sequence ID" value="KAF1956171.1"/>
    <property type="molecule type" value="Genomic_DNA"/>
</dbReference>
<proteinExistence type="predicted"/>